<comment type="subcellular location">
    <subcellularLocation>
        <location evidence="1 6">Nucleus</location>
    </subcellularLocation>
</comment>
<dbReference type="FunFam" id="3.40.50.300:FF:001231">
    <property type="entry name" value="Protein CLP1 homolog"/>
    <property type="match status" value="1"/>
</dbReference>
<dbReference type="InterPro" id="IPR038239">
    <property type="entry name" value="Clp1_N_sf"/>
</dbReference>
<evidence type="ECO:0000256" key="7">
    <source>
        <dbReference type="SAM" id="MobiDB-lite"/>
    </source>
</evidence>
<dbReference type="InterPro" id="IPR027417">
    <property type="entry name" value="P-loop_NTPase"/>
</dbReference>
<evidence type="ECO:0000259" key="10">
    <source>
        <dbReference type="Pfam" id="PF16575"/>
    </source>
</evidence>
<dbReference type="GO" id="GO:0031124">
    <property type="term" value="P:mRNA 3'-end processing"/>
    <property type="evidence" value="ECO:0007669"/>
    <property type="project" value="UniProtKB-UniRule"/>
</dbReference>
<reference evidence="11" key="1">
    <citation type="submission" date="2018-02" db="EMBL/GenBank/DDBJ databases">
        <authorList>
            <person name="Cohen D.B."/>
            <person name="Kent A.D."/>
        </authorList>
    </citation>
    <scope>NUCLEOTIDE SEQUENCE</scope>
</reference>
<comment type="similarity">
    <text evidence="6">Belongs to the Clp1 family. Clp1 subfamily.</text>
</comment>
<evidence type="ECO:0000256" key="2">
    <source>
        <dbReference type="ARBA" id="ARBA00022664"/>
    </source>
</evidence>
<dbReference type="Pfam" id="PF16573">
    <property type="entry name" value="CLP1_N"/>
    <property type="match status" value="1"/>
</dbReference>
<proteinExistence type="inferred from homology"/>
<feature type="domain" description="Clp1 C-terminal" evidence="8">
    <location>
        <begin position="324"/>
        <end position="407"/>
    </location>
</feature>
<dbReference type="InterPro" id="IPR010655">
    <property type="entry name" value="Clp1_C"/>
</dbReference>
<evidence type="ECO:0000259" key="8">
    <source>
        <dbReference type="Pfam" id="PF06807"/>
    </source>
</evidence>
<dbReference type="GO" id="GO:0005524">
    <property type="term" value="F:ATP binding"/>
    <property type="evidence" value="ECO:0007669"/>
    <property type="project" value="UniProtKB-UniRule"/>
</dbReference>
<keyword evidence="5 6" id="KW-0539">Nucleus</keyword>
<dbReference type="InterPro" id="IPR028606">
    <property type="entry name" value="Clp1"/>
</dbReference>
<dbReference type="SUPFAM" id="SSF52540">
    <property type="entry name" value="P-loop containing nucleoside triphosphate hydrolases"/>
    <property type="match status" value="1"/>
</dbReference>
<dbReference type="FunFam" id="2.40.30.330:FF:000002">
    <property type="entry name" value="Protein CLP1 homolog"/>
    <property type="match status" value="1"/>
</dbReference>
<dbReference type="GO" id="GO:0006388">
    <property type="term" value="P:tRNA splicing, via endonucleolytic cleavage and ligation"/>
    <property type="evidence" value="ECO:0007669"/>
    <property type="project" value="TreeGrafter"/>
</dbReference>
<name>A0A2N9HTB8_FAGSY</name>
<accession>A0A2N9HTB8</accession>
<dbReference type="PANTHER" id="PTHR12755">
    <property type="entry name" value="CLEAVAGE/POLYADENYLATION FACTOR IA SUBUNIT CLP1P"/>
    <property type="match status" value="1"/>
</dbReference>
<dbReference type="InterPro" id="IPR032319">
    <property type="entry name" value="CLP1_P"/>
</dbReference>
<feature type="domain" description="Clp1 P-loop" evidence="10">
    <location>
        <begin position="131"/>
        <end position="319"/>
    </location>
</feature>
<dbReference type="InterPro" id="IPR038238">
    <property type="entry name" value="Clp1_C_sf"/>
</dbReference>
<dbReference type="EMBL" id="OIVN01004432">
    <property type="protein sequence ID" value="SPD17287.1"/>
    <property type="molecule type" value="Genomic_DNA"/>
</dbReference>
<gene>
    <name evidence="11" type="ORF">FSB_LOCUS45169</name>
</gene>
<keyword evidence="4 6" id="KW-0067">ATP-binding</keyword>
<dbReference type="Pfam" id="PF16575">
    <property type="entry name" value="CLP1_P"/>
    <property type="match status" value="1"/>
</dbReference>
<dbReference type="GO" id="GO:0051731">
    <property type="term" value="F:polynucleotide 5'-hydroxyl-kinase activity"/>
    <property type="evidence" value="ECO:0007669"/>
    <property type="project" value="InterPro"/>
</dbReference>
<dbReference type="Gene3D" id="3.40.50.300">
    <property type="entry name" value="P-loop containing nucleotide triphosphate hydrolases"/>
    <property type="match status" value="1"/>
</dbReference>
<feature type="binding site" evidence="6">
    <location>
        <position position="32"/>
    </location>
    <ligand>
        <name>ATP</name>
        <dbReference type="ChEBI" id="CHEBI:30616"/>
    </ligand>
</feature>
<evidence type="ECO:0000259" key="9">
    <source>
        <dbReference type="Pfam" id="PF16573"/>
    </source>
</evidence>
<dbReference type="FunFam" id="2.60.120.1030:FF:000001">
    <property type="entry name" value="Protein CLP1 homolog 5"/>
    <property type="match status" value="1"/>
</dbReference>
<sequence>MAYSGATMGAPLTAGSASASTFKQVKLDRESELRIEVGNDSPLRLRLLNGTAEIFGSELPPEIWQTFPPRLKFAVFTWYGATIEMDGSTELDYTADETPMVSYVNVHAILEGRRNRAKASSSNDPDFDSVGPTDSGKSTLSKMLLSWAAKQGWKPTCVDLDIGQGSITIPGCIAATPIEMPIDPVEGIPLDMPLVYFFGQATPSNNVDLYKVLVKELAKILERQFAGNAESRAAGMVINTMGWIEGLGYELLLHAIDTFNANVVLVLGQEKLWSMLRDVMKKKPNVDVVKLQKSGGVVSRNAKVRQKARSYRIREYFYGLANDLSPHSNIANFSDFLVYRIGGGPQAPRSALPIGAEPAADPTRLVPVSITQDLLHGVLAVSFAKEPDEIISSNVAGFIYITDIDMQSVLVFQSLRTGLSCTPVALRPSYWSHGLLISLAISFAVVPGLRNKLRVGRVGWRSRRLDLARGGQQSRGGHFAVGSCWVAISPIGSGSRWSATRGGLCGGSRWARDLANRIWSLF</sequence>
<dbReference type="AlphaFoldDB" id="A0A2N9HTB8"/>
<protein>
    <recommendedName>
        <fullName evidence="6">Protein CLP1 homolog</fullName>
    </recommendedName>
</protein>
<dbReference type="Gene3D" id="2.40.30.330">
    <property type="entry name" value="Pre-mRNA cleavage complex subunit Clp1, C-terminal domain"/>
    <property type="match status" value="1"/>
</dbReference>
<evidence type="ECO:0000256" key="5">
    <source>
        <dbReference type="ARBA" id="ARBA00023242"/>
    </source>
</evidence>
<feature type="binding site" evidence="6">
    <location>
        <position position="72"/>
    </location>
    <ligand>
        <name>ATP</name>
        <dbReference type="ChEBI" id="CHEBI:30616"/>
    </ligand>
</feature>
<evidence type="ECO:0000256" key="3">
    <source>
        <dbReference type="ARBA" id="ARBA00022741"/>
    </source>
</evidence>
<keyword evidence="2 6" id="KW-0507">mRNA processing</keyword>
<feature type="domain" description="Clp1 N-terminal" evidence="9">
    <location>
        <begin position="26"/>
        <end position="117"/>
    </location>
</feature>
<comment type="function">
    <text evidence="6">Required for endonucleolytic cleavage during polyadenylation-dependent pre-mRNA 3'-end formation.</text>
</comment>
<evidence type="ECO:0000256" key="6">
    <source>
        <dbReference type="HAMAP-Rule" id="MF_03035"/>
    </source>
</evidence>
<evidence type="ECO:0000313" key="11">
    <source>
        <dbReference type="EMBL" id="SPD17287.1"/>
    </source>
</evidence>
<dbReference type="Pfam" id="PF06807">
    <property type="entry name" value="Clp1"/>
    <property type="match status" value="1"/>
</dbReference>
<dbReference type="HAMAP" id="MF_03035">
    <property type="entry name" value="Clp1"/>
    <property type="match status" value="1"/>
</dbReference>
<keyword evidence="3 6" id="KW-0547">Nucleotide-binding</keyword>
<dbReference type="InterPro" id="IPR045116">
    <property type="entry name" value="Clp1/Grc3"/>
</dbReference>
<organism evidence="11">
    <name type="scientific">Fagus sylvatica</name>
    <name type="common">Beechnut</name>
    <dbReference type="NCBI Taxonomy" id="28930"/>
    <lineage>
        <taxon>Eukaryota</taxon>
        <taxon>Viridiplantae</taxon>
        <taxon>Streptophyta</taxon>
        <taxon>Embryophyta</taxon>
        <taxon>Tracheophyta</taxon>
        <taxon>Spermatophyta</taxon>
        <taxon>Magnoliopsida</taxon>
        <taxon>eudicotyledons</taxon>
        <taxon>Gunneridae</taxon>
        <taxon>Pentapetalae</taxon>
        <taxon>rosids</taxon>
        <taxon>fabids</taxon>
        <taxon>Fagales</taxon>
        <taxon>Fagaceae</taxon>
        <taxon>Fagus</taxon>
    </lineage>
</organism>
<dbReference type="GO" id="GO:0005849">
    <property type="term" value="C:mRNA cleavage factor complex"/>
    <property type="evidence" value="ECO:0007669"/>
    <property type="project" value="InterPro"/>
</dbReference>
<feature type="region of interest" description="Disordered" evidence="7">
    <location>
        <begin position="115"/>
        <end position="136"/>
    </location>
</feature>
<dbReference type="PANTHER" id="PTHR12755:SF6">
    <property type="entry name" value="POLYRIBONUCLEOTIDE 5'-HYDROXYL-KINASE CLP1"/>
    <property type="match status" value="1"/>
</dbReference>
<feature type="binding site" evidence="6">
    <location>
        <begin position="134"/>
        <end position="139"/>
    </location>
    <ligand>
        <name>ATP</name>
        <dbReference type="ChEBI" id="CHEBI:30616"/>
    </ligand>
</feature>
<evidence type="ECO:0000256" key="4">
    <source>
        <dbReference type="ARBA" id="ARBA00022840"/>
    </source>
</evidence>
<dbReference type="Gene3D" id="2.60.120.1030">
    <property type="entry name" value="Clp1, DNA binding domain"/>
    <property type="match status" value="1"/>
</dbReference>
<dbReference type="InterPro" id="IPR032324">
    <property type="entry name" value="Clp1_N"/>
</dbReference>
<evidence type="ECO:0000256" key="1">
    <source>
        <dbReference type="ARBA" id="ARBA00004123"/>
    </source>
</evidence>